<dbReference type="STRING" id="1348657.M622_19670"/>
<evidence type="ECO:0000313" key="2">
    <source>
        <dbReference type="Proteomes" id="UP000015455"/>
    </source>
</evidence>
<dbReference type="OrthoDB" id="6383879at2"/>
<accession>S9ZT91</accession>
<reference evidence="1 2" key="1">
    <citation type="submission" date="2013-06" db="EMBL/GenBank/DDBJ databases">
        <title>Draft genome sequence of Thauera terpenica.</title>
        <authorList>
            <person name="Liu B."/>
            <person name="Frostegard A.H."/>
            <person name="Shapleigh J.P."/>
        </authorList>
    </citation>
    <scope>NUCLEOTIDE SEQUENCE [LARGE SCALE GENOMIC DNA]</scope>
    <source>
        <strain evidence="1 2">58Eu</strain>
    </source>
</reference>
<protein>
    <recommendedName>
        <fullName evidence="3">Cadherin-like domain-containing protein</fullName>
    </recommendedName>
</protein>
<feature type="non-terminal residue" evidence="1">
    <location>
        <position position="69"/>
    </location>
</feature>
<dbReference type="RefSeq" id="WP_021248209.1">
    <property type="nucleotide sequence ID" value="NZ_ATJV01000041.1"/>
</dbReference>
<evidence type="ECO:0000313" key="1">
    <source>
        <dbReference type="EMBL" id="EPZ16742.1"/>
    </source>
</evidence>
<evidence type="ECO:0008006" key="3">
    <source>
        <dbReference type="Google" id="ProtNLM"/>
    </source>
</evidence>
<comment type="caution">
    <text evidence="1">The sequence shown here is derived from an EMBL/GenBank/DDBJ whole genome shotgun (WGS) entry which is preliminary data.</text>
</comment>
<dbReference type="EMBL" id="ATJV01000041">
    <property type="protein sequence ID" value="EPZ16742.1"/>
    <property type="molecule type" value="Genomic_DNA"/>
</dbReference>
<feature type="non-terminal residue" evidence="1">
    <location>
        <position position="1"/>
    </location>
</feature>
<organism evidence="1 2">
    <name type="scientific">Thauera terpenica 58Eu</name>
    <dbReference type="NCBI Taxonomy" id="1348657"/>
    <lineage>
        <taxon>Bacteria</taxon>
        <taxon>Pseudomonadati</taxon>
        <taxon>Pseudomonadota</taxon>
        <taxon>Betaproteobacteria</taxon>
        <taxon>Rhodocyclales</taxon>
        <taxon>Zoogloeaceae</taxon>
        <taxon>Thauera</taxon>
    </lineage>
</organism>
<name>S9ZT91_9RHOO</name>
<gene>
    <name evidence="1" type="ORF">M622_19670</name>
</gene>
<dbReference type="AlphaFoldDB" id="S9ZT91"/>
<dbReference type="Proteomes" id="UP000015455">
    <property type="component" value="Unassembled WGS sequence"/>
</dbReference>
<dbReference type="Gene3D" id="2.60.40.2810">
    <property type="match status" value="1"/>
</dbReference>
<keyword evidence="2" id="KW-1185">Reference proteome</keyword>
<sequence>DGDALQVLSFEAPANGTLNVVTDGSFTYTPNAGFVGSEVLTYTVSDGTTTSTGEFTIVVENEAPVVQDE</sequence>
<proteinExistence type="predicted"/>
<dbReference type="Pfam" id="PF17963">
    <property type="entry name" value="Big_9"/>
    <property type="match status" value="1"/>
</dbReference>